<dbReference type="InterPro" id="IPR029063">
    <property type="entry name" value="SAM-dependent_MTases_sf"/>
</dbReference>
<dbReference type="EMBL" id="SRMF01000004">
    <property type="protein sequence ID" value="TGG92893.1"/>
    <property type="molecule type" value="Genomic_DNA"/>
</dbReference>
<dbReference type="Pfam" id="PF13649">
    <property type="entry name" value="Methyltransf_25"/>
    <property type="match status" value="1"/>
</dbReference>
<proteinExistence type="predicted"/>
<dbReference type="PANTHER" id="PTHR43591">
    <property type="entry name" value="METHYLTRANSFERASE"/>
    <property type="match status" value="1"/>
</dbReference>
<evidence type="ECO:0000259" key="1">
    <source>
        <dbReference type="Pfam" id="PF13649"/>
    </source>
</evidence>
<dbReference type="InterPro" id="IPR041698">
    <property type="entry name" value="Methyltransf_25"/>
</dbReference>
<feature type="domain" description="Methyltransferase" evidence="1">
    <location>
        <begin position="48"/>
        <end position="140"/>
    </location>
</feature>
<dbReference type="GO" id="GO:0032259">
    <property type="term" value="P:methylation"/>
    <property type="evidence" value="ECO:0007669"/>
    <property type="project" value="UniProtKB-KW"/>
</dbReference>
<dbReference type="GO" id="GO:0008168">
    <property type="term" value="F:methyltransferase activity"/>
    <property type="evidence" value="ECO:0007669"/>
    <property type="project" value="UniProtKB-KW"/>
</dbReference>
<dbReference type="SUPFAM" id="SSF53335">
    <property type="entry name" value="S-adenosyl-L-methionine-dependent methyltransferases"/>
    <property type="match status" value="1"/>
</dbReference>
<dbReference type="Gene3D" id="3.40.50.150">
    <property type="entry name" value="Vaccinia Virus protein VP39"/>
    <property type="match status" value="1"/>
</dbReference>
<reference evidence="2 3" key="1">
    <citation type="submission" date="2019-04" db="EMBL/GenBank/DDBJ databases">
        <title>Natronospirillum operosus gen. nov., sp. nov., a haloalkaliphilic satellite isolated from decaying biomass of laboratory culture of cyanobacterium Geitlerinema sp. and proposal of Natronospirillaceae fam. nov. and Saccharospirillaceae fam. nov.</title>
        <authorList>
            <person name="Kevbrin V."/>
            <person name="Boltyanskaya Y."/>
            <person name="Koziaeva V."/>
            <person name="Grouzdev D.S."/>
            <person name="Park M."/>
            <person name="Cho J."/>
        </authorList>
    </citation>
    <scope>NUCLEOTIDE SEQUENCE [LARGE SCALE GENOMIC DNA]</scope>
    <source>
        <strain evidence="2 3">G-116</strain>
    </source>
</reference>
<name>A0A4Z0W9S6_9GAMM</name>
<comment type="caution">
    <text evidence="2">The sequence shown here is derived from an EMBL/GenBank/DDBJ whole genome shotgun (WGS) entry which is preliminary data.</text>
</comment>
<keyword evidence="2" id="KW-0808">Transferase</keyword>
<protein>
    <submittedName>
        <fullName evidence="2">Class I SAM-dependent methyltransferase</fullName>
    </submittedName>
</protein>
<dbReference type="Proteomes" id="UP000297475">
    <property type="component" value="Unassembled WGS sequence"/>
</dbReference>
<dbReference type="PANTHER" id="PTHR43591:SF24">
    <property type="entry name" value="2-METHOXY-6-POLYPRENYL-1,4-BENZOQUINOL METHYLASE, MITOCHONDRIAL"/>
    <property type="match status" value="1"/>
</dbReference>
<sequence>MQQLSEVKSAARTVWARGDYDAMMRAENLYEVGAQLVRRLGIGAGQNVVDVACGSGNAAIPAAQAGARVTGVDLTPHMLDLARGRAQEAGVDVEWIEGDAEELPFSDAHADIVLSTFGCMFAPRHDVVADELARILAPGGQLGLCAWTPEGVFGDFFRIVANYLPPDPEFVDPPLAWGDEKNVRELFEGTGLALSFERAIWEITHPSVDAAVSCYTDYLGPVNMARELTQADGRWPDLQAELADLFARYKTADGQVVLPAEYLTITGQNR</sequence>
<evidence type="ECO:0000313" key="2">
    <source>
        <dbReference type="EMBL" id="TGG92893.1"/>
    </source>
</evidence>
<organism evidence="2 3">
    <name type="scientific">Natronospirillum operosum</name>
    <dbReference type="NCBI Taxonomy" id="2759953"/>
    <lineage>
        <taxon>Bacteria</taxon>
        <taxon>Pseudomonadati</taxon>
        <taxon>Pseudomonadota</taxon>
        <taxon>Gammaproteobacteria</taxon>
        <taxon>Oceanospirillales</taxon>
        <taxon>Natronospirillaceae</taxon>
        <taxon>Natronospirillum</taxon>
    </lineage>
</organism>
<dbReference type="AlphaFoldDB" id="A0A4Z0W9S6"/>
<keyword evidence="3" id="KW-1185">Reference proteome</keyword>
<dbReference type="OrthoDB" id="9795634at2"/>
<dbReference type="RefSeq" id="WP_135483565.1">
    <property type="nucleotide sequence ID" value="NZ_SRMF01000004.1"/>
</dbReference>
<accession>A0A4Z0W9S6</accession>
<dbReference type="CDD" id="cd02440">
    <property type="entry name" value="AdoMet_MTases"/>
    <property type="match status" value="1"/>
</dbReference>
<gene>
    <name evidence="2" type="ORF">E4656_12280</name>
</gene>
<keyword evidence="2" id="KW-0489">Methyltransferase</keyword>
<evidence type="ECO:0000313" key="3">
    <source>
        <dbReference type="Proteomes" id="UP000297475"/>
    </source>
</evidence>